<dbReference type="EMBL" id="CP019791">
    <property type="protein sequence ID" value="AQT69984.1"/>
    <property type="molecule type" value="Genomic_DNA"/>
</dbReference>
<reference evidence="2" key="1">
    <citation type="submission" date="2017-02" db="EMBL/GenBank/DDBJ databases">
        <title>Comparative genomics and description of representatives of a novel lineage of planctomycetes thriving in anoxic sediments.</title>
        <authorList>
            <person name="Spring S."/>
            <person name="Bunk B."/>
            <person name="Sproer C."/>
        </authorList>
    </citation>
    <scope>NUCLEOTIDE SEQUENCE [LARGE SCALE GENOMIC DNA]</scope>
    <source>
        <strain evidence="2">ST-NAGAB-D1</strain>
    </source>
</reference>
<dbReference type="KEGG" id="alus:STSP2_03185"/>
<dbReference type="AlphaFoldDB" id="A0A1U9NQG5"/>
<sequence length="398" mass="43191">MTALNGRSILLFAFVFMFCGSGFCDVVESEGNRGGWVRVYSNGNFSDRNPRIIMAEDGGLYLVVSESKWTGNSLTYNGLWIWKLDANGQREWVKEITGPEIEHVRSWDSDVVCPEKERVIVASSGSETWMIGFDEAGESKIIGRVGEAGNSYAMRSMAKLKGGYLISGQKMGDEVDAWVTKIDETGKTLWEKTYDRGKEEFAWSMAVGEDGSFVIAVDSGEYDKFGAGPSEALLIKCDKDGKILKEVNFKGRHAAVGMSSTGDYAVCHNRGQFMNFKMRVRGYDSDLNLKWDDVELYDGMGLGMYLMADGGDGFAVAGTKLGGGCWVWMVGSAGEIVESRKIADGPAGVDSFVGSGDGYLMASSVSIERASAGEGAVGPLRILVEDEEDLVVAKIVGF</sequence>
<protein>
    <submittedName>
        <fullName evidence="1">Uncharacterized protein</fullName>
    </submittedName>
</protein>
<accession>A0A1U9NQG5</accession>
<keyword evidence="2" id="KW-1185">Reference proteome</keyword>
<dbReference type="Proteomes" id="UP000189674">
    <property type="component" value="Chromosome"/>
</dbReference>
<gene>
    <name evidence="1" type="ORF">STSP2_03185</name>
</gene>
<dbReference type="PANTHER" id="PTHR42754">
    <property type="entry name" value="ENDOGLUCANASE"/>
    <property type="match status" value="1"/>
</dbReference>
<dbReference type="SUPFAM" id="SSF69322">
    <property type="entry name" value="Tricorn protease domain 2"/>
    <property type="match status" value="1"/>
</dbReference>
<organism evidence="1 2">
    <name type="scientific">Anaerohalosphaera lusitana</name>
    <dbReference type="NCBI Taxonomy" id="1936003"/>
    <lineage>
        <taxon>Bacteria</taxon>
        <taxon>Pseudomonadati</taxon>
        <taxon>Planctomycetota</taxon>
        <taxon>Phycisphaerae</taxon>
        <taxon>Sedimentisphaerales</taxon>
        <taxon>Anaerohalosphaeraceae</taxon>
        <taxon>Anaerohalosphaera</taxon>
    </lineage>
</organism>
<name>A0A1U9NQG5_9BACT</name>
<evidence type="ECO:0000313" key="2">
    <source>
        <dbReference type="Proteomes" id="UP000189674"/>
    </source>
</evidence>
<evidence type="ECO:0000313" key="1">
    <source>
        <dbReference type="EMBL" id="AQT69984.1"/>
    </source>
</evidence>
<dbReference type="PANTHER" id="PTHR42754:SF1">
    <property type="entry name" value="LIPOPROTEIN"/>
    <property type="match status" value="1"/>
</dbReference>
<dbReference type="RefSeq" id="WP_146663617.1">
    <property type="nucleotide sequence ID" value="NZ_CP019791.1"/>
</dbReference>
<dbReference type="OrthoDB" id="253958at2"/>
<proteinExistence type="predicted"/>